<dbReference type="RefSeq" id="WP_236337312.1">
    <property type="nucleotide sequence ID" value="NZ_CAKMMG010000014.1"/>
</dbReference>
<evidence type="ECO:0000259" key="1">
    <source>
        <dbReference type="PROSITE" id="PS50851"/>
    </source>
</evidence>
<dbReference type="Gene3D" id="2.40.50.180">
    <property type="entry name" value="CheA-289, Domain 4"/>
    <property type="match status" value="1"/>
</dbReference>
<dbReference type="InterPro" id="IPR002545">
    <property type="entry name" value="CheW-lke_dom"/>
</dbReference>
<evidence type="ECO:0000313" key="3">
    <source>
        <dbReference type="Proteomes" id="UP000838324"/>
    </source>
</evidence>
<gene>
    <name evidence="2" type="primary">cheW_3</name>
    <name evidence="2" type="ORF">PAECIP111892_05437</name>
</gene>
<dbReference type="InterPro" id="IPR036061">
    <property type="entry name" value="CheW-like_dom_sf"/>
</dbReference>
<dbReference type="Proteomes" id="UP000838324">
    <property type="component" value="Unassembled WGS sequence"/>
</dbReference>
<keyword evidence="3" id="KW-1185">Reference proteome</keyword>
<dbReference type="EMBL" id="CAKMMG010000014">
    <property type="protein sequence ID" value="CAH1224202.1"/>
    <property type="molecule type" value="Genomic_DNA"/>
</dbReference>
<dbReference type="PANTHER" id="PTHR22617:SF23">
    <property type="entry name" value="CHEMOTAXIS PROTEIN CHEW"/>
    <property type="match status" value="1"/>
</dbReference>
<sequence>MPAGGSEQYIVSRLGSERHAINIRDIEEIIKMQHITAVPNSKPFIRGVINLRGRIVPVISMCRRFGISDTPADAQSRIVVVRYRQEAMGVIVDAVEKVTSFEEIEPPLEDHDTVGGKYIEGIGQVTDGMISILNIQRLFGDGESYEGCDKG</sequence>
<dbReference type="Pfam" id="PF01584">
    <property type="entry name" value="CheW"/>
    <property type="match status" value="1"/>
</dbReference>
<feature type="domain" description="CheW-like" evidence="1">
    <location>
        <begin position="6"/>
        <end position="144"/>
    </location>
</feature>
<organism evidence="2 3">
    <name type="scientific">Paenibacillus auburnensis</name>
    <dbReference type="NCBI Taxonomy" id="2905649"/>
    <lineage>
        <taxon>Bacteria</taxon>
        <taxon>Bacillati</taxon>
        <taxon>Bacillota</taxon>
        <taxon>Bacilli</taxon>
        <taxon>Bacillales</taxon>
        <taxon>Paenibacillaceae</taxon>
        <taxon>Paenibacillus</taxon>
    </lineage>
</organism>
<dbReference type="PANTHER" id="PTHR22617">
    <property type="entry name" value="CHEMOTAXIS SENSOR HISTIDINE KINASE-RELATED"/>
    <property type="match status" value="1"/>
</dbReference>
<accession>A0ABN8H116</accession>
<dbReference type="SUPFAM" id="SSF50341">
    <property type="entry name" value="CheW-like"/>
    <property type="match status" value="1"/>
</dbReference>
<dbReference type="SMART" id="SM00260">
    <property type="entry name" value="CheW"/>
    <property type="match status" value="1"/>
</dbReference>
<evidence type="ECO:0000313" key="2">
    <source>
        <dbReference type="EMBL" id="CAH1224202.1"/>
    </source>
</evidence>
<reference evidence="2" key="1">
    <citation type="submission" date="2022-01" db="EMBL/GenBank/DDBJ databases">
        <authorList>
            <person name="Criscuolo A."/>
        </authorList>
    </citation>
    <scope>NUCLEOTIDE SEQUENCE</scope>
    <source>
        <strain evidence="2">CIP111892</strain>
    </source>
</reference>
<protein>
    <submittedName>
        <fullName evidence="2">Chemotaxis protein CheW</fullName>
    </submittedName>
</protein>
<dbReference type="Gene3D" id="2.30.30.40">
    <property type="entry name" value="SH3 Domains"/>
    <property type="match status" value="1"/>
</dbReference>
<dbReference type="PROSITE" id="PS50851">
    <property type="entry name" value="CHEW"/>
    <property type="match status" value="1"/>
</dbReference>
<name>A0ABN8H116_9BACL</name>
<proteinExistence type="predicted"/>
<dbReference type="InterPro" id="IPR039315">
    <property type="entry name" value="CheW"/>
</dbReference>
<comment type="caution">
    <text evidence="2">The sequence shown here is derived from an EMBL/GenBank/DDBJ whole genome shotgun (WGS) entry which is preliminary data.</text>
</comment>